<dbReference type="OrthoDB" id="940457at2"/>
<dbReference type="SUPFAM" id="SSF56954">
    <property type="entry name" value="Outer membrane efflux proteins (OEP)"/>
    <property type="match status" value="1"/>
</dbReference>
<dbReference type="RefSeq" id="WP_013445070.1">
    <property type="nucleotide sequence ID" value="NC_014734.1"/>
</dbReference>
<evidence type="ECO:0000256" key="6">
    <source>
        <dbReference type="ARBA" id="ARBA00023136"/>
    </source>
</evidence>
<dbReference type="EMBL" id="CP002345">
    <property type="protein sequence ID" value="ADQ79701.1"/>
    <property type="molecule type" value="Genomic_DNA"/>
</dbReference>
<sequence length="494" mass="56235">MKKVIVILNIIAISTFSILAQTKVFTLEQTIAIASDSSLQAFVAKNLYLASYWQYKSYQAARLPSLSLITTPISYSNNFIKRYDSEQNIDVYRQQKSLYSSGNLALSQNIDLTGGTFSVNSQLGFMKNYGESNYKQFSAIPISITYQQALFGYNSFKWDKKIEPLKYETAKRNFLYKTEEISITCVQYFFDLASAQVEHLRAIENLTSADTLYQIGQKRSEIAAISKAELLTLKLDALNARNSLINAQTSLNKAMSALVTFLNLEKGTEIKLLLPEKQSIFQVSADFALQQSMTNNPTYLENKTGIMDAEKLVEKTSKELRFDASVYASVGYNNVAEKLKLAYQNTLRQDIISVGLNIPILDWGVKKGRLNVAKNNLNVIKISNKQEEIALEQDVVNTVQNFSIQQEVIKSAEEATKIADLAYQATRERFIIGENDISALTLSLNRQTEARRNYIEALKNYWLSYYKIRKLTLYDFEKQTSLLLSFDRLMKVRR</sequence>
<dbReference type="Pfam" id="PF02321">
    <property type="entry name" value="OEP"/>
    <property type="match status" value="1"/>
</dbReference>
<protein>
    <submittedName>
        <fullName evidence="8">Outer membrane efflux protein</fullName>
    </submittedName>
</protein>
<dbReference type="Proteomes" id="UP000008718">
    <property type="component" value="Chromosome"/>
</dbReference>
<comment type="subcellular location">
    <subcellularLocation>
        <location evidence="1">Cell outer membrane</location>
    </subcellularLocation>
</comment>
<accession>E4T4Q7</accession>
<proteinExistence type="inferred from homology"/>
<evidence type="ECO:0000313" key="8">
    <source>
        <dbReference type="EMBL" id="ADQ79701.1"/>
    </source>
</evidence>
<dbReference type="PANTHER" id="PTHR30026">
    <property type="entry name" value="OUTER MEMBRANE PROTEIN TOLC"/>
    <property type="match status" value="1"/>
</dbReference>
<evidence type="ECO:0000256" key="5">
    <source>
        <dbReference type="ARBA" id="ARBA00022692"/>
    </source>
</evidence>
<dbReference type="InterPro" id="IPR003423">
    <property type="entry name" value="OMP_efflux"/>
</dbReference>
<comment type="similarity">
    <text evidence="2">Belongs to the outer membrane factor (OMF) (TC 1.B.17) family.</text>
</comment>
<dbReference type="InterPro" id="IPR051906">
    <property type="entry name" value="TolC-like"/>
</dbReference>
<dbReference type="Gene3D" id="1.20.1600.10">
    <property type="entry name" value="Outer membrane efflux proteins (OEP)"/>
    <property type="match status" value="1"/>
</dbReference>
<dbReference type="GO" id="GO:0015562">
    <property type="term" value="F:efflux transmembrane transporter activity"/>
    <property type="evidence" value="ECO:0007669"/>
    <property type="project" value="InterPro"/>
</dbReference>
<evidence type="ECO:0000256" key="4">
    <source>
        <dbReference type="ARBA" id="ARBA00022452"/>
    </source>
</evidence>
<dbReference type="STRING" id="694427.Palpr_1556"/>
<keyword evidence="9" id="KW-1185">Reference proteome</keyword>
<dbReference type="KEGG" id="ppn:Palpr_1556"/>
<keyword evidence="3" id="KW-0813">Transport</keyword>
<evidence type="ECO:0000313" key="9">
    <source>
        <dbReference type="Proteomes" id="UP000008718"/>
    </source>
</evidence>
<evidence type="ECO:0000256" key="2">
    <source>
        <dbReference type="ARBA" id="ARBA00007613"/>
    </source>
</evidence>
<name>E4T4Q7_PALPW</name>
<dbReference type="GO" id="GO:0009279">
    <property type="term" value="C:cell outer membrane"/>
    <property type="evidence" value="ECO:0007669"/>
    <property type="project" value="UniProtKB-SubCell"/>
</dbReference>
<keyword evidence="5" id="KW-0812">Transmembrane</keyword>
<reference key="1">
    <citation type="submission" date="2010-11" db="EMBL/GenBank/DDBJ databases">
        <title>The complete genome of Paludibacter propionicigenes DSM 17365.</title>
        <authorList>
            <consortium name="US DOE Joint Genome Institute (JGI-PGF)"/>
            <person name="Lucas S."/>
            <person name="Copeland A."/>
            <person name="Lapidus A."/>
            <person name="Bruce D."/>
            <person name="Goodwin L."/>
            <person name="Pitluck S."/>
            <person name="Kyrpides N."/>
            <person name="Mavromatis K."/>
            <person name="Ivanova N."/>
            <person name="Munk A.C."/>
            <person name="Brettin T."/>
            <person name="Detter J.C."/>
            <person name="Han C."/>
            <person name="Tapia R."/>
            <person name="Land M."/>
            <person name="Hauser L."/>
            <person name="Markowitz V."/>
            <person name="Cheng J.-F."/>
            <person name="Hugenholtz P."/>
            <person name="Woyke T."/>
            <person name="Wu D."/>
            <person name="Gronow S."/>
            <person name="Wellnitz S."/>
            <person name="Brambilla E."/>
            <person name="Klenk H.-P."/>
            <person name="Eisen J.A."/>
        </authorList>
    </citation>
    <scope>NUCLEOTIDE SEQUENCE</scope>
    <source>
        <strain>WB4</strain>
    </source>
</reference>
<dbReference type="HOGENOM" id="CLU_044831_0_0_10"/>
<organism evidence="8 9">
    <name type="scientific">Paludibacter propionicigenes (strain DSM 17365 / JCM 13257 / WB4)</name>
    <dbReference type="NCBI Taxonomy" id="694427"/>
    <lineage>
        <taxon>Bacteria</taxon>
        <taxon>Pseudomonadati</taxon>
        <taxon>Bacteroidota</taxon>
        <taxon>Bacteroidia</taxon>
        <taxon>Bacteroidales</taxon>
        <taxon>Paludibacteraceae</taxon>
        <taxon>Paludibacter</taxon>
    </lineage>
</organism>
<keyword evidence="6" id="KW-0472">Membrane</keyword>
<dbReference type="eggNOG" id="COG1538">
    <property type="taxonomic scope" value="Bacteria"/>
</dbReference>
<keyword evidence="4" id="KW-1134">Transmembrane beta strand</keyword>
<dbReference type="GO" id="GO:0015288">
    <property type="term" value="F:porin activity"/>
    <property type="evidence" value="ECO:0007669"/>
    <property type="project" value="TreeGrafter"/>
</dbReference>
<evidence type="ECO:0000256" key="7">
    <source>
        <dbReference type="ARBA" id="ARBA00023237"/>
    </source>
</evidence>
<dbReference type="AlphaFoldDB" id="E4T4Q7"/>
<dbReference type="GO" id="GO:1990281">
    <property type="term" value="C:efflux pump complex"/>
    <property type="evidence" value="ECO:0007669"/>
    <property type="project" value="TreeGrafter"/>
</dbReference>
<keyword evidence="7" id="KW-0998">Cell outer membrane</keyword>
<gene>
    <name evidence="8" type="ordered locus">Palpr_1556</name>
</gene>
<reference evidence="8 9" key="2">
    <citation type="journal article" date="2011" name="Stand. Genomic Sci.">
        <title>Complete genome sequence of Paludibacter propionicigenes type strain (WB4).</title>
        <authorList>
            <person name="Gronow S."/>
            <person name="Munk C."/>
            <person name="Lapidus A."/>
            <person name="Nolan M."/>
            <person name="Lucas S."/>
            <person name="Hammon N."/>
            <person name="Deshpande S."/>
            <person name="Cheng J.F."/>
            <person name="Tapia R."/>
            <person name="Han C."/>
            <person name="Goodwin L."/>
            <person name="Pitluck S."/>
            <person name="Liolios K."/>
            <person name="Ivanova N."/>
            <person name="Mavromatis K."/>
            <person name="Mikhailova N."/>
            <person name="Pati A."/>
            <person name="Chen A."/>
            <person name="Palaniappan K."/>
            <person name="Land M."/>
            <person name="Hauser L."/>
            <person name="Chang Y.J."/>
            <person name="Jeffries C.D."/>
            <person name="Brambilla E."/>
            <person name="Rohde M."/>
            <person name="Goker M."/>
            <person name="Detter J.C."/>
            <person name="Woyke T."/>
            <person name="Bristow J."/>
            <person name="Eisen J.A."/>
            <person name="Markowitz V."/>
            <person name="Hugenholtz P."/>
            <person name="Kyrpides N.C."/>
            <person name="Klenk H.P."/>
        </authorList>
    </citation>
    <scope>NUCLEOTIDE SEQUENCE [LARGE SCALE GENOMIC DNA]</scope>
    <source>
        <strain evidence="9">DSM 17365 / JCM 13257 / WB4</strain>
    </source>
</reference>
<dbReference type="PANTHER" id="PTHR30026:SF20">
    <property type="entry name" value="OUTER MEMBRANE PROTEIN TOLC"/>
    <property type="match status" value="1"/>
</dbReference>
<evidence type="ECO:0000256" key="1">
    <source>
        <dbReference type="ARBA" id="ARBA00004442"/>
    </source>
</evidence>
<evidence type="ECO:0000256" key="3">
    <source>
        <dbReference type="ARBA" id="ARBA00022448"/>
    </source>
</evidence>